<dbReference type="AlphaFoldDB" id="A0A9Q0HZC0"/>
<gene>
    <name evidence="4" type="ORF">LUZ63_003339</name>
</gene>
<dbReference type="Proteomes" id="UP001151287">
    <property type="component" value="Unassembled WGS sequence"/>
</dbReference>
<protein>
    <recommendedName>
        <fullName evidence="3">Tubby C-terminal domain-containing protein</fullName>
    </recommendedName>
</protein>
<dbReference type="Gene3D" id="3.20.90.10">
    <property type="entry name" value="Tubby Protein, Chain A"/>
    <property type="match status" value="1"/>
</dbReference>
<name>A0A9Q0HZC0_9POAL</name>
<evidence type="ECO:0000256" key="1">
    <source>
        <dbReference type="ARBA" id="ARBA00007129"/>
    </source>
</evidence>
<comment type="similarity">
    <text evidence="1">Belongs to the TUB family.</text>
</comment>
<evidence type="ECO:0000313" key="5">
    <source>
        <dbReference type="Proteomes" id="UP001151287"/>
    </source>
</evidence>
<dbReference type="InterPro" id="IPR025659">
    <property type="entry name" value="Tubby-like_C"/>
</dbReference>
<dbReference type="PANTHER" id="PTHR16517:SF131">
    <property type="entry name" value="TUBBY-LIKE PROTEIN 8"/>
    <property type="match status" value="1"/>
</dbReference>
<dbReference type="InterPro" id="IPR000007">
    <property type="entry name" value="Tubby_C"/>
</dbReference>
<keyword evidence="5" id="KW-1185">Reference proteome</keyword>
<evidence type="ECO:0000259" key="3">
    <source>
        <dbReference type="Pfam" id="PF01167"/>
    </source>
</evidence>
<dbReference type="OrthoDB" id="8775810at2759"/>
<proteinExistence type="inferred from homology"/>
<dbReference type="SUPFAM" id="SSF54518">
    <property type="entry name" value="Tubby C-terminal domain-like"/>
    <property type="match status" value="1"/>
</dbReference>
<reference evidence="4" key="1">
    <citation type="journal article" date="2022" name="Cell">
        <title>Repeat-based holocentromeres influence genome architecture and karyotype evolution.</title>
        <authorList>
            <person name="Hofstatter P.G."/>
            <person name="Thangavel G."/>
            <person name="Lux T."/>
            <person name="Neumann P."/>
            <person name="Vondrak T."/>
            <person name="Novak P."/>
            <person name="Zhang M."/>
            <person name="Costa L."/>
            <person name="Castellani M."/>
            <person name="Scott A."/>
            <person name="Toegelov H."/>
            <person name="Fuchs J."/>
            <person name="Mata-Sucre Y."/>
            <person name="Dias Y."/>
            <person name="Vanzela A.L.L."/>
            <person name="Huettel B."/>
            <person name="Almeida C.C.S."/>
            <person name="Simkova H."/>
            <person name="Souza G."/>
            <person name="Pedrosa-Harand A."/>
            <person name="Macas J."/>
            <person name="Mayer K.F.X."/>
            <person name="Houben A."/>
            <person name="Marques A."/>
        </authorList>
    </citation>
    <scope>NUCLEOTIDE SEQUENCE</scope>
    <source>
        <strain evidence="4">RhyBre1mFocal</strain>
    </source>
</reference>
<dbReference type="PANTHER" id="PTHR16517">
    <property type="entry name" value="TUBBY-RELATED"/>
    <property type="match status" value="1"/>
</dbReference>
<dbReference type="PRINTS" id="PR01573">
    <property type="entry name" value="SUPERTUBBY"/>
</dbReference>
<comment type="caution">
    <text evidence="4">The sequence shown here is derived from an EMBL/GenBank/DDBJ whole genome shotgun (WGS) entry which is preliminary data.</text>
</comment>
<evidence type="ECO:0000256" key="2">
    <source>
        <dbReference type="SAM" id="MobiDB-lite"/>
    </source>
</evidence>
<accession>A0A9Q0HZC0</accession>
<evidence type="ECO:0000313" key="4">
    <source>
        <dbReference type="EMBL" id="KAJ1703560.1"/>
    </source>
</evidence>
<sequence>MSGSKKVPLLPLDTNIPKCFNPGPNAKPEPNLADKENLVPAPEPGSLKGRKPQPCSPKTPLSRGPLKPSSLQMCMKLNEPDAGLKLADPVPHSSDIWEFSDSESAPASSWSTLPNRALLCRPLPLDVGRCTCIIAKEPVEGARGISVYSLYTNEGQGRQDRKLAVARHRRRRGRSEFAVAQNPKGIFVTSDEGFLGTISANLIGSKYQIFNQSKGLDASKTQSKKLLCVVTFVPTITTLTGRFRSIRAWIPRQQQSTQLKSTSTNQIQHVSGLTENWELKKKVADQLVSRVPFYNSATKRYELDYRERSGRTGQRVQASVKNFQMTMEEKGKQTILQLGRIGKSKYIMDFRYPLTGYQAFCICLAAIDSKLCCSL</sequence>
<organism evidence="4 5">
    <name type="scientific">Rhynchospora breviuscula</name>
    <dbReference type="NCBI Taxonomy" id="2022672"/>
    <lineage>
        <taxon>Eukaryota</taxon>
        <taxon>Viridiplantae</taxon>
        <taxon>Streptophyta</taxon>
        <taxon>Embryophyta</taxon>
        <taxon>Tracheophyta</taxon>
        <taxon>Spermatophyta</taxon>
        <taxon>Magnoliopsida</taxon>
        <taxon>Liliopsida</taxon>
        <taxon>Poales</taxon>
        <taxon>Cyperaceae</taxon>
        <taxon>Cyperoideae</taxon>
        <taxon>Rhynchosporeae</taxon>
        <taxon>Rhynchospora</taxon>
    </lineage>
</organism>
<feature type="domain" description="Tubby C-terminal" evidence="3">
    <location>
        <begin position="120"/>
        <end position="369"/>
    </location>
</feature>
<feature type="region of interest" description="Disordered" evidence="2">
    <location>
        <begin position="1"/>
        <end position="68"/>
    </location>
</feature>
<dbReference type="EMBL" id="JAMQYH010000001">
    <property type="protein sequence ID" value="KAJ1703560.1"/>
    <property type="molecule type" value="Genomic_DNA"/>
</dbReference>
<dbReference type="Pfam" id="PF01167">
    <property type="entry name" value="Tub"/>
    <property type="match status" value="1"/>
</dbReference>